<reference evidence="3" key="2">
    <citation type="submission" date="2021-04" db="EMBL/GenBank/DDBJ databases">
        <authorList>
            <person name="Gilroy R."/>
        </authorList>
    </citation>
    <scope>NUCLEOTIDE SEQUENCE</scope>
    <source>
        <strain evidence="3">ChiGjej6B6-14162</strain>
    </source>
</reference>
<gene>
    <name evidence="3" type="ORF">H9977_06000</name>
</gene>
<organism evidence="3 4">
    <name type="scientific">Candidatus Parabacteroides intestinipullorum</name>
    <dbReference type="NCBI Taxonomy" id="2838723"/>
    <lineage>
        <taxon>Bacteria</taxon>
        <taxon>Pseudomonadati</taxon>
        <taxon>Bacteroidota</taxon>
        <taxon>Bacteroidia</taxon>
        <taxon>Bacteroidales</taxon>
        <taxon>Tannerellaceae</taxon>
        <taxon>Parabacteroides</taxon>
    </lineage>
</organism>
<evidence type="ECO:0000313" key="3">
    <source>
        <dbReference type="EMBL" id="HIX74568.1"/>
    </source>
</evidence>
<proteinExistence type="predicted"/>
<dbReference type="InterPro" id="IPR027824">
    <property type="entry name" value="DUF4469"/>
</dbReference>
<reference evidence="3" key="1">
    <citation type="journal article" date="2021" name="PeerJ">
        <title>Extensive microbial diversity within the chicken gut microbiome revealed by metagenomics and culture.</title>
        <authorList>
            <person name="Gilroy R."/>
            <person name="Ravi A."/>
            <person name="Getino M."/>
            <person name="Pursley I."/>
            <person name="Horton D.L."/>
            <person name="Alikhan N.F."/>
            <person name="Baker D."/>
            <person name="Gharbi K."/>
            <person name="Hall N."/>
            <person name="Watson M."/>
            <person name="Adriaenssens E.M."/>
            <person name="Foster-Nyarko E."/>
            <person name="Jarju S."/>
            <person name="Secka A."/>
            <person name="Antonio M."/>
            <person name="Oren A."/>
            <person name="Chaudhuri R.R."/>
            <person name="La Ragione R."/>
            <person name="Hildebrand F."/>
            <person name="Pallen M.J."/>
        </authorList>
    </citation>
    <scope>NUCLEOTIDE SEQUENCE</scope>
    <source>
        <strain evidence="3">ChiGjej6B6-14162</strain>
    </source>
</reference>
<evidence type="ECO:0000259" key="1">
    <source>
        <dbReference type="Pfam" id="PF14734"/>
    </source>
</evidence>
<accession>A0A9D1X822</accession>
<comment type="caution">
    <text evidence="3">The sequence shown here is derived from an EMBL/GenBank/DDBJ whole genome shotgun (WGS) entry which is preliminary data.</text>
</comment>
<name>A0A9D1X822_9BACT</name>
<dbReference type="Proteomes" id="UP000886740">
    <property type="component" value="Unassembled WGS sequence"/>
</dbReference>
<protein>
    <submittedName>
        <fullName evidence="3">DUF4469 domain-containing protein</fullName>
    </submittedName>
</protein>
<evidence type="ECO:0000259" key="2">
    <source>
        <dbReference type="Pfam" id="PF14848"/>
    </source>
</evidence>
<dbReference type="CDD" id="cd12843">
    <property type="entry name" value="Bvu_2165_C_like"/>
    <property type="match status" value="1"/>
</dbReference>
<dbReference type="Gene3D" id="2.70.50.70">
    <property type="match status" value="1"/>
</dbReference>
<feature type="domain" description="DUF4469" evidence="1">
    <location>
        <begin position="135"/>
        <end position="230"/>
    </location>
</feature>
<dbReference type="InterPro" id="IPR049893">
    <property type="entry name" value="Bvu_2165-like_IHF-HU-DNA_bdg"/>
</dbReference>
<evidence type="ECO:0000313" key="4">
    <source>
        <dbReference type="Proteomes" id="UP000886740"/>
    </source>
</evidence>
<dbReference type="Pfam" id="PF14734">
    <property type="entry name" value="DUF4469"/>
    <property type="match status" value="1"/>
</dbReference>
<dbReference type="Pfam" id="PF14848">
    <property type="entry name" value="HU-DNA_bdg"/>
    <property type="match status" value="1"/>
</dbReference>
<sequence length="250" mass="26600">MAEDTTILYVDLYDNPLTERKGDYTGKVAITGTLRNADIASRIVKKRSEYRQETIENILKLADQEKATGLSEGKTVVDGVGQYLPTVSGAFEGEKAPFNPEIHHLSVSFTMGKELREQLAAARVETRTASSGIVINSVRDALTGETDGAIASGSNLVISGVNIKIAGDDPSNGVFLTPTAGGEPIAMRAITHNNPSELTVLLPTLEEGEYTLSVTTQFSQSHTLKEPRTYVYPVTLTVGTDEGGGTPGGV</sequence>
<dbReference type="CDD" id="cd13833">
    <property type="entry name" value="HU_IHF_like"/>
    <property type="match status" value="1"/>
</dbReference>
<dbReference type="EMBL" id="DXEL01000044">
    <property type="protein sequence ID" value="HIX74568.1"/>
    <property type="molecule type" value="Genomic_DNA"/>
</dbReference>
<dbReference type="AlphaFoldDB" id="A0A9D1X822"/>
<feature type="domain" description="Bvu-2165-like IHF-HU-like DNA-binding" evidence="2">
    <location>
        <begin position="8"/>
        <end position="126"/>
    </location>
</feature>